<keyword evidence="3" id="KW-1185">Reference proteome</keyword>
<comment type="caution">
    <text evidence="2">The sequence shown here is derived from an EMBL/GenBank/DDBJ whole genome shotgun (WGS) entry which is preliminary data.</text>
</comment>
<accession>A0ABD1FV08</accession>
<name>A0ABD1FV08_SALDI</name>
<dbReference type="AlphaFoldDB" id="A0ABD1FV08"/>
<feature type="coiled-coil region" evidence="1">
    <location>
        <begin position="15"/>
        <end position="42"/>
    </location>
</feature>
<proteinExistence type="predicted"/>
<reference evidence="2 3" key="1">
    <citation type="submission" date="2024-06" db="EMBL/GenBank/DDBJ databases">
        <title>A chromosome level genome sequence of Diviner's sage (Salvia divinorum).</title>
        <authorList>
            <person name="Ford S.A."/>
            <person name="Ro D.-K."/>
            <person name="Ness R.W."/>
            <person name="Phillips M.A."/>
        </authorList>
    </citation>
    <scope>NUCLEOTIDE SEQUENCE [LARGE SCALE GENOMIC DNA]</scope>
    <source>
        <strain evidence="2">SAF-2024a</strain>
        <tissue evidence="2">Leaf</tissue>
    </source>
</reference>
<evidence type="ECO:0000313" key="3">
    <source>
        <dbReference type="Proteomes" id="UP001567538"/>
    </source>
</evidence>
<sequence length="169" mass="19459">MLADTKCGRVPSAQIKQVARGMDRLQRKRKEIENVLVLVEEVVRNQRQKCFLLVCLAEYFSERRVAEGEDEEIVTVSRYIHEVLRGVIGLHEVFMAKPSPVDDRCDDPRWKWFKGCLGALDGTYINVRDGRAPQVTSRVLRDAVTREVDRLRVPIAKVFSPRSREYGTT</sequence>
<organism evidence="2 3">
    <name type="scientific">Salvia divinorum</name>
    <name type="common">Maria pastora</name>
    <name type="synonym">Diviner's sage</name>
    <dbReference type="NCBI Taxonomy" id="28513"/>
    <lineage>
        <taxon>Eukaryota</taxon>
        <taxon>Viridiplantae</taxon>
        <taxon>Streptophyta</taxon>
        <taxon>Embryophyta</taxon>
        <taxon>Tracheophyta</taxon>
        <taxon>Spermatophyta</taxon>
        <taxon>Magnoliopsida</taxon>
        <taxon>eudicotyledons</taxon>
        <taxon>Gunneridae</taxon>
        <taxon>Pentapetalae</taxon>
        <taxon>asterids</taxon>
        <taxon>lamiids</taxon>
        <taxon>Lamiales</taxon>
        <taxon>Lamiaceae</taxon>
        <taxon>Nepetoideae</taxon>
        <taxon>Mentheae</taxon>
        <taxon>Salviinae</taxon>
        <taxon>Salvia</taxon>
        <taxon>Salvia subgen. Calosphace</taxon>
    </lineage>
</organism>
<dbReference type="EMBL" id="JBEAFC010000011">
    <property type="protein sequence ID" value="KAL1535657.1"/>
    <property type="molecule type" value="Genomic_DNA"/>
</dbReference>
<gene>
    <name evidence="2" type="ORF">AAHA92_28412</name>
</gene>
<evidence type="ECO:0000256" key="1">
    <source>
        <dbReference type="SAM" id="Coils"/>
    </source>
</evidence>
<protein>
    <submittedName>
        <fullName evidence="2">Uncharacterized protein</fullName>
    </submittedName>
</protein>
<keyword evidence="1" id="KW-0175">Coiled coil</keyword>
<dbReference type="Proteomes" id="UP001567538">
    <property type="component" value="Unassembled WGS sequence"/>
</dbReference>
<evidence type="ECO:0000313" key="2">
    <source>
        <dbReference type="EMBL" id="KAL1535657.1"/>
    </source>
</evidence>